<dbReference type="AlphaFoldDB" id="A0A2J8QZY4"/>
<reference evidence="1" key="1">
    <citation type="submission" date="2017-12" db="EMBL/GenBank/DDBJ databases">
        <title>High-resolution comparative analysis of great ape genomes.</title>
        <authorList>
            <person name="Pollen A."/>
            <person name="Hastie A."/>
            <person name="Hormozdiari F."/>
            <person name="Dougherty M."/>
            <person name="Liu R."/>
            <person name="Chaisson M."/>
            <person name="Hoppe E."/>
            <person name="Hill C."/>
            <person name="Pang A."/>
            <person name="Hillier L."/>
            <person name="Baker C."/>
            <person name="Armstrong J."/>
            <person name="Shendure J."/>
            <person name="Paten B."/>
            <person name="Wilson R."/>
            <person name="Chao H."/>
            <person name="Schneider V."/>
            <person name="Ventura M."/>
            <person name="Kronenberg Z."/>
            <person name="Murali S."/>
            <person name="Gordon D."/>
            <person name="Cantsilieris S."/>
            <person name="Munson K."/>
            <person name="Nelson B."/>
            <person name="Raja A."/>
            <person name="Underwood J."/>
            <person name="Diekhans M."/>
            <person name="Fiddes I."/>
            <person name="Haussler D."/>
            <person name="Eichler E."/>
        </authorList>
    </citation>
    <scope>NUCLEOTIDE SEQUENCE [LARGE SCALE GENOMIC DNA]</scope>
    <source>
        <strain evidence="1">Susie</strain>
    </source>
</reference>
<dbReference type="EMBL" id="NDHI03003926">
    <property type="protein sequence ID" value="PNJ01826.1"/>
    <property type="molecule type" value="Genomic_DNA"/>
</dbReference>
<proteinExistence type="predicted"/>
<gene>
    <name evidence="1" type="ORF">CR201_G0055401</name>
</gene>
<comment type="caution">
    <text evidence="1">The sequence shown here is derived from an EMBL/GenBank/DDBJ whole genome shotgun (WGS) entry which is preliminary data.</text>
</comment>
<feature type="non-terminal residue" evidence="1">
    <location>
        <position position="1"/>
    </location>
</feature>
<dbReference type="Gene3D" id="3.80.10.10">
    <property type="entry name" value="Ribonuclease Inhibitor"/>
    <property type="match status" value="1"/>
</dbReference>
<accession>A0A2J8QZY4</accession>
<organism evidence="1">
    <name type="scientific">Pongo abelii</name>
    <name type="common">Sumatran orangutan</name>
    <name type="synonym">Pongo pygmaeus abelii</name>
    <dbReference type="NCBI Taxonomy" id="9601"/>
    <lineage>
        <taxon>Eukaryota</taxon>
        <taxon>Metazoa</taxon>
        <taxon>Chordata</taxon>
        <taxon>Craniata</taxon>
        <taxon>Vertebrata</taxon>
        <taxon>Euteleostomi</taxon>
        <taxon>Mammalia</taxon>
        <taxon>Eutheria</taxon>
        <taxon>Euarchontoglires</taxon>
        <taxon>Primates</taxon>
        <taxon>Haplorrhini</taxon>
        <taxon>Catarrhini</taxon>
        <taxon>Hominidae</taxon>
        <taxon>Pongo</taxon>
    </lineage>
</organism>
<dbReference type="PANTHER" id="PTHR45690:SF14">
    <property type="entry name" value="NACHT, LRR AND PYD DOMAINS-CONTAINING PROTEIN 2"/>
    <property type="match status" value="1"/>
</dbReference>
<dbReference type="InterPro" id="IPR050637">
    <property type="entry name" value="NLRP_innate_immun_reg"/>
</dbReference>
<dbReference type="GO" id="GO:0050727">
    <property type="term" value="P:regulation of inflammatory response"/>
    <property type="evidence" value="ECO:0007669"/>
    <property type="project" value="TreeGrafter"/>
</dbReference>
<protein>
    <submittedName>
        <fullName evidence="1">NLRP2 isoform 13</fullName>
    </submittedName>
</protein>
<evidence type="ECO:0000313" key="1">
    <source>
        <dbReference type="EMBL" id="PNJ01826.1"/>
    </source>
</evidence>
<dbReference type="PANTHER" id="PTHR45690">
    <property type="entry name" value="NACHT, LRR AND PYD DOMAINS-CONTAINING PROTEIN 12"/>
    <property type="match status" value="1"/>
</dbReference>
<dbReference type="GO" id="GO:0005737">
    <property type="term" value="C:cytoplasm"/>
    <property type="evidence" value="ECO:0007669"/>
    <property type="project" value="TreeGrafter"/>
</dbReference>
<dbReference type="InterPro" id="IPR032675">
    <property type="entry name" value="LRR_dom_sf"/>
</dbReference>
<name>A0A2J8QZY4_PONAB</name>
<sequence length="196" mass="21952">STVTDLKELLGCLYESQEEELVKEVMAQFKEISLHLNAVDVVPSSFCLKHCQNLQKMSLQVIQANLPENVTASESDAEVERSQDDQHVLPFWMDLCSIFGSNKDLMGLAINNSFLSASLVRILCEGIASDTCHLQRVVFKNISPADAHRNLCLALRGHKTVTYLTLQGNDQNDMLPALCEVLRHPECNLRYLGYIS</sequence>
<dbReference type="SUPFAM" id="SSF52047">
    <property type="entry name" value="RNI-like"/>
    <property type="match status" value="1"/>
</dbReference>